<gene>
    <name evidence="2" type="ORF">F5X68DRAFT_237423</name>
</gene>
<feature type="region of interest" description="Disordered" evidence="1">
    <location>
        <begin position="184"/>
        <end position="206"/>
    </location>
</feature>
<accession>A0A9P8V0J1</accession>
<dbReference type="AlphaFoldDB" id="A0A9P8V0J1"/>
<sequence>MPKPDRPLDDHPPRAQQQVDDLQRQLAFYRGLAEAPSLATMHAVTDYLYRERNAEALKKCQNSGNVAVIHLDGLHPEKENTPDPATEPIPEPMQQAMAALKELWESVDEEVVHGRKETSKTSVIYRDTPLRSGPRSRRRHILLAGPYGHARGLAASDLSNYNYTGNNASYFGSFDGRRNYNGNYRGTHRFRSRPRSPWSPSPPPPPLPGRCYGPSAAMFFWPTRMPAVLPLRT</sequence>
<organism evidence="2 3">
    <name type="scientific">Plectosphaerella plurivora</name>
    <dbReference type="NCBI Taxonomy" id="936078"/>
    <lineage>
        <taxon>Eukaryota</taxon>
        <taxon>Fungi</taxon>
        <taxon>Dikarya</taxon>
        <taxon>Ascomycota</taxon>
        <taxon>Pezizomycotina</taxon>
        <taxon>Sordariomycetes</taxon>
        <taxon>Hypocreomycetidae</taxon>
        <taxon>Glomerellales</taxon>
        <taxon>Plectosphaerellaceae</taxon>
        <taxon>Plectosphaerella</taxon>
    </lineage>
</organism>
<comment type="caution">
    <text evidence="2">The sequence shown here is derived from an EMBL/GenBank/DDBJ whole genome shotgun (WGS) entry which is preliminary data.</text>
</comment>
<feature type="compositionally biased region" description="Pro residues" evidence="1">
    <location>
        <begin position="197"/>
        <end position="206"/>
    </location>
</feature>
<evidence type="ECO:0000256" key="1">
    <source>
        <dbReference type="SAM" id="MobiDB-lite"/>
    </source>
</evidence>
<dbReference type="EMBL" id="JAGSXJ010000042">
    <property type="protein sequence ID" value="KAH6663566.1"/>
    <property type="molecule type" value="Genomic_DNA"/>
</dbReference>
<protein>
    <submittedName>
        <fullName evidence="2">Uncharacterized protein</fullName>
    </submittedName>
</protein>
<evidence type="ECO:0000313" key="2">
    <source>
        <dbReference type="EMBL" id="KAH6663566.1"/>
    </source>
</evidence>
<proteinExistence type="predicted"/>
<reference evidence="2" key="1">
    <citation type="journal article" date="2021" name="Nat. Commun.">
        <title>Genetic determinants of endophytism in the Arabidopsis root mycobiome.</title>
        <authorList>
            <person name="Mesny F."/>
            <person name="Miyauchi S."/>
            <person name="Thiergart T."/>
            <person name="Pickel B."/>
            <person name="Atanasova L."/>
            <person name="Karlsson M."/>
            <person name="Huettel B."/>
            <person name="Barry K.W."/>
            <person name="Haridas S."/>
            <person name="Chen C."/>
            <person name="Bauer D."/>
            <person name="Andreopoulos W."/>
            <person name="Pangilinan J."/>
            <person name="LaButti K."/>
            <person name="Riley R."/>
            <person name="Lipzen A."/>
            <person name="Clum A."/>
            <person name="Drula E."/>
            <person name="Henrissat B."/>
            <person name="Kohler A."/>
            <person name="Grigoriev I.V."/>
            <person name="Martin F.M."/>
            <person name="Hacquard S."/>
        </authorList>
    </citation>
    <scope>NUCLEOTIDE SEQUENCE</scope>
    <source>
        <strain evidence="2">MPI-SDFR-AT-0117</strain>
    </source>
</reference>
<evidence type="ECO:0000313" key="3">
    <source>
        <dbReference type="Proteomes" id="UP000770015"/>
    </source>
</evidence>
<keyword evidence="3" id="KW-1185">Reference proteome</keyword>
<dbReference type="Proteomes" id="UP000770015">
    <property type="component" value="Unassembled WGS sequence"/>
</dbReference>
<name>A0A9P8V0J1_9PEZI</name>